<evidence type="ECO:0000313" key="10">
    <source>
        <dbReference type="EMBL" id="KGJ54249.1"/>
    </source>
</evidence>
<dbReference type="EC" id="3.5.4.2" evidence="2 6"/>
<comment type="similarity">
    <text evidence="1 6">Belongs to the metallo-dependent hydrolases superfamily. Adenine deaminase family.</text>
</comment>
<organism evidence="10 11">
    <name type="scientific">Clostridium innocuum</name>
    <dbReference type="NCBI Taxonomy" id="1522"/>
    <lineage>
        <taxon>Bacteria</taxon>
        <taxon>Bacillati</taxon>
        <taxon>Bacillota</taxon>
        <taxon>Clostridia</taxon>
        <taxon>Eubacteriales</taxon>
        <taxon>Clostridiaceae</taxon>
        <taxon>Clostridium</taxon>
    </lineage>
</organism>
<dbReference type="SUPFAM" id="SSF51338">
    <property type="entry name" value="Composite domain of metallo-dependent hydrolases"/>
    <property type="match status" value="1"/>
</dbReference>
<evidence type="ECO:0000256" key="3">
    <source>
        <dbReference type="ARBA" id="ARBA00022801"/>
    </source>
</evidence>
<dbReference type="GO" id="GO:0006146">
    <property type="term" value="P:adenine catabolic process"/>
    <property type="evidence" value="ECO:0007669"/>
    <property type="project" value="InterPro"/>
</dbReference>
<dbReference type="Gene3D" id="2.30.40.10">
    <property type="entry name" value="Urease, subunit C, domain 1"/>
    <property type="match status" value="1"/>
</dbReference>
<evidence type="ECO:0000256" key="5">
    <source>
        <dbReference type="ARBA" id="ARBA00047720"/>
    </source>
</evidence>
<dbReference type="SUPFAM" id="SSF51556">
    <property type="entry name" value="Metallo-dependent hydrolases"/>
    <property type="match status" value="1"/>
</dbReference>
<dbReference type="Proteomes" id="UP000030008">
    <property type="component" value="Unassembled WGS sequence"/>
</dbReference>
<dbReference type="PANTHER" id="PTHR11113:SF2">
    <property type="entry name" value="ADENINE DEAMINASE"/>
    <property type="match status" value="1"/>
</dbReference>
<feature type="domain" description="Adenine deaminase C-terminal" evidence="9">
    <location>
        <begin position="417"/>
        <end position="582"/>
    </location>
</feature>
<name>A0A099I8E5_CLOIN</name>
<dbReference type="AlphaFoldDB" id="A0A099I8E5"/>
<proteinExistence type="inferred from homology"/>
<dbReference type="InterPro" id="IPR029149">
    <property type="entry name" value="Creatin/AminoP/Spt16_N"/>
</dbReference>
<evidence type="ECO:0000313" key="11">
    <source>
        <dbReference type="Proteomes" id="UP000030008"/>
    </source>
</evidence>
<dbReference type="InterPro" id="IPR036005">
    <property type="entry name" value="Creatinase/aminopeptidase-like"/>
</dbReference>
<feature type="domain" description="Amidohydrolase-related" evidence="8">
    <location>
        <begin position="74"/>
        <end position="359"/>
    </location>
</feature>
<evidence type="ECO:0000259" key="9">
    <source>
        <dbReference type="Pfam" id="PF13382"/>
    </source>
</evidence>
<dbReference type="PANTHER" id="PTHR11113">
    <property type="entry name" value="N-ACETYLGLUCOSAMINE-6-PHOSPHATE DEACETYLASE"/>
    <property type="match status" value="1"/>
</dbReference>
<evidence type="ECO:0000259" key="8">
    <source>
        <dbReference type="Pfam" id="PF01979"/>
    </source>
</evidence>
<gene>
    <name evidence="6" type="primary">ade</name>
    <name evidence="10" type="ORF">CIAN88_04520</name>
</gene>
<dbReference type="InterPro" id="IPR006680">
    <property type="entry name" value="Amidohydro-rel"/>
</dbReference>
<dbReference type="InterPro" id="IPR006679">
    <property type="entry name" value="Adenine_deam"/>
</dbReference>
<dbReference type="Pfam" id="PF01979">
    <property type="entry name" value="Amidohydro_1"/>
    <property type="match status" value="1"/>
</dbReference>
<dbReference type="RefSeq" id="WP_044904315.1">
    <property type="nucleotide sequence ID" value="NZ_JQIF01000018.1"/>
</dbReference>
<dbReference type="Gene3D" id="3.90.230.10">
    <property type="entry name" value="Creatinase/methionine aminopeptidase superfamily"/>
    <property type="match status" value="1"/>
</dbReference>
<dbReference type="InterPro" id="IPR026912">
    <property type="entry name" value="Adenine_deam_C"/>
</dbReference>
<evidence type="ECO:0000256" key="2">
    <source>
        <dbReference type="ARBA" id="ARBA00012782"/>
    </source>
</evidence>
<dbReference type="Pfam" id="PF13382">
    <property type="entry name" value="Adenine_deam_C"/>
    <property type="match status" value="1"/>
</dbReference>
<dbReference type="EMBL" id="JQIF01000018">
    <property type="protein sequence ID" value="KGJ54249.1"/>
    <property type="molecule type" value="Genomic_DNA"/>
</dbReference>
<keyword evidence="3 6" id="KW-0378">Hydrolase</keyword>
<evidence type="ECO:0000259" key="7">
    <source>
        <dbReference type="Pfam" id="PF01321"/>
    </source>
</evidence>
<dbReference type="SUPFAM" id="SSF55920">
    <property type="entry name" value="Creatinase/aminopeptidase"/>
    <property type="match status" value="1"/>
</dbReference>
<comment type="caution">
    <text evidence="10">The sequence shown here is derived from an EMBL/GenBank/DDBJ whole genome shotgun (WGS) entry which is preliminary data.</text>
</comment>
<keyword evidence="4 6" id="KW-0464">Manganese</keyword>
<reference evidence="10 11" key="1">
    <citation type="submission" date="2014-08" db="EMBL/GenBank/DDBJ databases">
        <title>Clostridium innocuum, an unnegligible vancomycin-resistant pathogen causing extra-intestinal infections.</title>
        <authorList>
            <person name="Feng Y."/>
            <person name="Chiu C.-H."/>
        </authorList>
    </citation>
    <scope>NUCLEOTIDE SEQUENCE [LARGE SCALE GENOMIC DNA]</scope>
    <source>
        <strain evidence="10 11">AN88</strain>
    </source>
</reference>
<dbReference type="GO" id="GO:0000034">
    <property type="term" value="F:adenine deaminase activity"/>
    <property type="evidence" value="ECO:0007669"/>
    <property type="project" value="UniProtKB-UniRule"/>
</dbReference>
<dbReference type="InterPro" id="IPR000587">
    <property type="entry name" value="Creatinase_N"/>
</dbReference>
<comment type="catalytic activity">
    <reaction evidence="5 6">
        <text>adenine + H2O + H(+) = hypoxanthine + NH4(+)</text>
        <dbReference type="Rhea" id="RHEA:23688"/>
        <dbReference type="ChEBI" id="CHEBI:15377"/>
        <dbReference type="ChEBI" id="CHEBI:15378"/>
        <dbReference type="ChEBI" id="CHEBI:16708"/>
        <dbReference type="ChEBI" id="CHEBI:17368"/>
        <dbReference type="ChEBI" id="CHEBI:28938"/>
        <dbReference type="EC" id="3.5.4.2"/>
    </reaction>
</comment>
<accession>A0A099I8E5</accession>
<evidence type="ECO:0000256" key="6">
    <source>
        <dbReference type="HAMAP-Rule" id="MF_01518"/>
    </source>
</evidence>
<dbReference type="Pfam" id="PF01321">
    <property type="entry name" value="Creatinase_N"/>
    <property type="match status" value="1"/>
</dbReference>
<dbReference type="Gene3D" id="3.20.20.140">
    <property type="entry name" value="Metal-dependent hydrolases"/>
    <property type="match status" value="1"/>
</dbReference>
<evidence type="ECO:0000256" key="4">
    <source>
        <dbReference type="ARBA" id="ARBA00023211"/>
    </source>
</evidence>
<dbReference type="CDD" id="cd01066">
    <property type="entry name" value="APP_MetAP"/>
    <property type="match status" value="1"/>
</dbReference>
<dbReference type="InterPro" id="IPR032466">
    <property type="entry name" value="Metal_Hydrolase"/>
</dbReference>
<dbReference type="HAMAP" id="MF_01518">
    <property type="entry name" value="Adenine_deamin"/>
    <property type="match status" value="1"/>
</dbReference>
<feature type="domain" description="Creatinase N-terminal" evidence="7">
    <location>
        <begin position="628"/>
        <end position="749"/>
    </location>
</feature>
<evidence type="ECO:0000256" key="1">
    <source>
        <dbReference type="ARBA" id="ARBA00006773"/>
    </source>
</evidence>
<comment type="cofactor">
    <cofactor evidence="6">
        <name>Mn(2+)</name>
        <dbReference type="ChEBI" id="CHEBI:29035"/>
    </cofactor>
</comment>
<dbReference type="SUPFAM" id="SSF53092">
    <property type="entry name" value="Creatinase/prolidase N-terminal domain"/>
    <property type="match status" value="1"/>
</dbReference>
<dbReference type="InterPro" id="IPR011059">
    <property type="entry name" value="Metal-dep_hydrolase_composite"/>
</dbReference>
<protein>
    <recommendedName>
        <fullName evidence="2 6">Adenine deaminase</fullName>
        <shortName evidence="6">Adenase</shortName>
        <shortName evidence="6">Adenine aminase</shortName>
        <ecNumber evidence="2 6">3.5.4.2</ecNumber>
    </recommendedName>
</protein>
<sequence>MLAFQPKDTKRLIAAALGNVENDLAIEGCRIFNGFTKEFLEATVYICDGFISHVEYNKKNSALPSKQRLQLNGILCPGFIDAHTHIESSLLVPEHYAAMVLPHGTTTVLEDAHEIANVMGVEGIQYMLAASQDLPMRMLLTLPSCVPSLPGFEFSNAELFAKDYTALFQHPRVAGLGEVMDYEGVLQGEQRIHDLLLAAKKHVGYLQGHAPLMEGNRLSAYVNAGPQSDHEVKTNQEALDKYRKGMWIDIREANTQGRMKEILDVCREFNDYSRICFCTDDRRCNVTGKYGHLDHVVRKAVSLGMPVEEALLSASYRVAQESGCKHLGAIAPGYAADLVLLNNVEDLQVHAVFFEGKLVSKKEQLTSPIVLSSYTRELNSRNTIQMQALKQEDFLIKAKGPYAQLNILSFASEYIATSHLKTRICPIQDGRVLLQKDKKQMYAAVFNRYGRTQRAVCIVENFGIDHGAVASSISHDSHNVCVVYDTPENGYLAVQEVMNMHGGFCAVSQGNILASLALPVAGLMSTECMETVSQNVDLMAEAFHKLGNSYLENPVSRITILNLLVCPYMKLSDHGLVMTEEKKIIPVVKKEGITMDQRYENVVLDKIPFPKEETGEPVLLSDETMQERRQKILHRMQEKKLDCIAVYADVEHGGNFEYLTGFIPRFEEALLILHKNEDAYLLLGNEVLSLSKHARIPAKGLHMSYFSLPDQPLQEEEDLKSVLAKAGVKNGMHLGVVGWKGFYRLQKELFDIPYYILEALKACEVKISNATDIFISPKDGARTVNNANEIAHYEYGQILAARGLQRAMLALEPGKTEAEIGGLLESEGQIHNVVTICSSGTRFEKANLYPMNKPIQTGERISLTVGYKGGLASRAAFAAYEREDLDSAVRDYEEKIAKPYFSAVCTWLEHLHIGMEGKEVYALVDDILPKNIFRWKLNPGHLTADEEWLSSPIYEGSRLKLKSGMLLQIDIIPSVEGYPGCCCENGVVLADAVLKEEIKKQYPNSWKRMLERRTYIQDVLGIQLHEDILPLSSMVAYYTPYLMNHDYAFTWKR</sequence>